<dbReference type="PIRSF" id="PIRSF026782">
    <property type="entry name" value="CbiD"/>
    <property type="match status" value="1"/>
</dbReference>
<reference evidence="6" key="1">
    <citation type="journal article" date="2020" name="ISME J.">
        <title>Gammaproteobacteria mediating utilization of methyl-, sulfur- and petroleum organic compounds in deep ocean hydrothermal plumes.</title>
        <authorList>
            <person name="Zhou Z."/>
            <person name="Liu Y."/>
            <person name="Pan J."/>
            <person name="Cron B.R."/>
            <person name="Toner B.M."/>
            <person name="Anantharaman K."/>
            <person name="Breier J.A."/>
            <person name="Dick G.J."/>
            <person name="Li M."/>
        </authorList>
    </citation>
    <scope>NUCLEOTIDE SEQUENCE</scope>
    <source>
        <strain evidence="6">SZUA-1385</strain>
    </source>
</reference>
<dbReference type="HAMAP" id="MF_00787">
    <property type="entry name" value="CbiD"/>
    <property type="match status" value="1"/>
</dbReference>
<gene>
    <name evidence="5 6" type="primary">cbiD</name>
    <name evidence="6" type="ORF">EYG76_03405</name>
</gene>
<comment type="function">
    <text evidence="5">Catalyzes the methylation of C-1 in cobalt-precorrin-5B to form cobalt-precorrin-6A.</text>
</comment>
<dbReference type="InterPro" id="IPR002748">
    <property type="entry name" value="CbiD"/>
</dbReference>
<evidence type="ECO:0000256" key="5">
    <source>
        <dbReference type="HAMAP-Rule" id="MF_00787"/>
    </source>
</evidence>
<dbReference type="EC" id="2.1.1.195" evidence="5"/>
<dbReference type="InterPro" id="IPR036074">
    <property type="entry name" value="CbiD_sf"/>
</dbReference>
<keyword evidence="2 5" id="KW-0489">Methyltransferase</keyword>
<keyword evidence="4 5" id="KW-0949">S-adenosyl-L-methionine</keyword>
<keyword evidence="3 5" id="KW-0808">Transferase</keyword>
<accession>A0A833DQE6</accession>
<organism evidence="6 7">
    <name type="scientific">Methanothermococcus okinawensis</name>
    <dbReference type="NCBI Taxonomy" id="155863"/>
    <lineage>
        <taxon>Archaea</taxon>
        <taxon>Methanobacteriati</taxon>
        <taxon>Methanobacteriota</taxon>
        <taxon>Methanomada group</taxon>
        <taxon>Methanococci</taxon>
        <taxon>Methanococcales</taxon>
        <taxon>Methanococcaceae</taxon>
        <taxon>Methanothermococcus</taxon>
    </lineage>
</organism>
<keyword evidence="1 5" id="KW-0169">Cobalamin biosynthesis</keyword>
<dbReference type="SUPFAM" id="SSF111342">
    <property type="entry name" value="CbiD-like"/>
    <property type="match status" value="1"/>
</dbReference>
<evidence type="ECO:0000256" key="3">
    <source>
        <dbReference type="ARBA" id="ARBA00022679"/>
    </source>
</evidence>
<dbReference type="Pfam" id="PF01888">
    <property type="entry name" value="CbiD"/>
    <property type="match status" value="1"/>
</dbReference>
<comment type="catalytic activity">
    <reaction evidence="5">
        <text>Co-precorrin-5B + S-adenosyl-L-methionine = Co-precorrin-6A + S-adenosyl-L-homocysteine</text>
        <dbReference type="Rhea" id="RHEA:26285"/>
        <dbReference type="ChEBI" id="CHEBI:57856"/>
        <dbReference type="ChEBI" id="CHEBI:59789"/>
        <dbReference type="ChEBI" id="CHEBI:60063"/>
        <dbReference type="ChEBI" id="CHEBI:60064"/>
        <dbReference type="EC" id="2.1.1.195"/>
    </reaction>
</comment>
<comment type="similarity">
    <text evidence="5">Belongs to the CbiD family.</text>
</comment>
<comment type="pathway">
    <text evidence="5">Cofactor biosynthesis; adenosylcobalamin biosynthesis; cob(II)yrinate a,c-diamide from sirohydrochlorin (anaerobic route): step 6/10.</text>
</comment>
<dbReference type="AlphaFoldDB" id="A0A833DQE6"/>
<evidence type="ECO:0000256" key="2">
    <source>
        <dbReference type="ARBA" id="ARBA00022603"/>
    </source>
</evidence>
<dbReference type="GO" id="GO:0019251">
    <property type="term" value="P:anaerobic cobalamin biosynthetic process"/>
    <property type="evidence" value="ECO:0007669"/>
    <property type="project" value="UniProtKB-UniRule"/>
</dbReference>
<dbReference type="GO" id="GO:0032259">
    <property type="term" value="P:methylation"/>
    <property type="evidence" value="ECO:0007669"/>
    <property type="project" value="UniProtKB-KW"/>
</dbReference>
<dbReference type="EMBL" id="DQSV01000067">
    <property type="protein sequence ID" value="HIP17334.1"/>
    <property type="molecule type" value="Genomic_DNA"/>
</dbReference>
<comment type="caution">
    <text evidence="6">The sequence shown here is derived from an EMBL/GenBank/DDBJ whole genome shotgun (WGS) entry which is preliminary data.</text>
</comment>
<evidence type="ECO:0000256" key="1">
    <source>
        <dbReference type="ARBA" id="ARBA00022573"/>
    </source>
</evidence>
<dbReference type="PANTHER" id="PTHR35863">
    <property type="entry name" value="COBALT-PRECORRIN-5B C(1)-METHYLTRANSFERASE"/>
    <property type="match status" value="1"/>
</dbReference>
<dbReference type="Proteomes" id="UP000605144">
    <property type="component" value="Unassembled WGS sequence"/>
</dbReference>
<proteinExistence type="inferred from homology"/>
<dbReference type="PANTHER" id="PTHR35863:SF1">
    <property type="entry name" value="COBALT-PRECORRIN-5B C(1)-METHYLTRANSFERASE"/>
    <property type="match status" value="1"/>
</dbReference>
<dbReference type="GO" id="GO:0008168">
    <property type="term" value="F:methyltransferase activity"/>
    <property type="evidence" value="ECO:0007669"/>
    <property type="project" value="UniProtKB-UniRule"/>
</dbReference>
<evidence type="ECO:0000313" key="6">
    <source>
        <dbReference type="EMBL" id="HIP17334.1"/>
    </source>
</evidence>
<dbReference type="NCBIfam" id="TIGR00312">
    <property type="entry name" value="cbiD"/>
    <property type="match status" value="1"/>
</dbReference>
<dbReference type="Gene3D" id="3.30.2110.10">
    <property type="entry name" value="CbiD-like"/>
    <property type="match status" value="1"/>
</dbReference>
<evidence type="ECO:0000313" key="7">
    <source>
        <dbReference type="Proteomes" id="UP000605144"/>
    </source>
</evidence>
<dbReference type="UniPathway" id="UPA00148">
    <property type="reaction ID" value="UER00227"/>
</dbReference>
<protein>
    <recommendedName>
        <fullName evidence="5">Cobalt-precorrin-5B C(1)-methyltransferase</fullName>
        <ecNumber evidence="5">2.1.1.195</ecNumber>
    </recommendedName>
    <alternativeName>
        <fullName evidence="5">Cobalt-precorrin-6A synthase</fullName>
    </alternativeName>
</protein>
<evidence type="ECO:0000256" key="4">
    <source>
        <dbReference type="ARBA" id="ARBA00022691"/>
    </source>
</evidence>
<name>A0A833DQE6_9EURY</name>
<sequence length="372" mass="41763">MIYDFRREKEYGYTTGSCAAAGAYCGIYYLKKGIKLDYVQLENDKGDILIIPIEEIKGEINSKMATVVVKKFAGKDIDITNGIEVIVEVELVNREYLEERIKIIGGKGVGIVTKDGLQIKKGTHAINPKPKELIIKNVMDLLDNKEGAIIKISIPKGKELAKKTLNPKLGIVNGISILGTTGIVRPMSNEAYKESLLPQIDIALTKNYKELIFTPGNIGTRYAKKLLNVEEDQIIEVSNFWDFMLNKAEEKGVKNILIFGHSGKIIKLAAGIYNTHSKVADGRNEILTAYSSLYIEDSDTLRKILYSNTTEEIIEILKGENILHDVFNDIAKRVVERASDRWKKINFASIIIDIQGNILGEYNNRYGIKYKQ</sequence>